<comment type="caution">
    <text evidence="1">The sequence shown here is derived from an EMBL/GenBank/DDBJ whole genome shotgun (WGS) entry which is preliminary data.</text>
</comment>
<keyword evidence="2" id="KW-1185">Reference proteome</keyword>
<evidence type="ECO:0000313" key="1">
    <source>
        <dbReference type="EMBL" id="KAK8913703.1"/>
    </source>
</evidence>
<protein>
    <submittedName>
        <fullName evidence="1">Uncharacterized protein</fullName>
    </submittedName>
</protein>
<gene>
    <name evidence="1" type="ORF">KSP39_PZI024126</name>
</gene>
<proteinExistence type="predicted"/>
<evidence type="ECO:0000313" key="2">
    <source>
        <dbReference type="Proteomes" id="UP001418222"/>
    </source>
</evidence>
<dbReference type="Proteomes" id="UP001418222">
    <property type="component" value="Unassembled WGS sequence"/>
</dbReference>
<accession>A0AAP0ASG2</accession>
<reference evidence="1 2" key="1">
    <citation type="journal article" date="2022" name="Nat. Plants">
        <title>Genomes of leafy and leafless Platanthera orchids illuminate the evolution of mycoheterotrophy.</title>
        <authorList>
            <person name="Li M.H."/>
            <person name="Liu K.W."/>
            <person name="Li Z."/>
            <person name="Lu H.C."/>
            <person name="Ye Q.L."/>
            <person name="Zhang D."/>
            <person name="Wang J.Y."/>
            <person name="Li Y.F."/>
            <person name="Zhong Z.M."/>
            <person name="Liu X."/>
            <person name="Yu X."/>
            <person name="Liu D.K."/>
            <person name="Tu X.D."/>
            <person name="Liu B."/>
            <person name="Hao Y."/>
            <person name="Liao X.Y."/>
            <person name="Jiang Y.T."/>
            <person name="Sun W.H."/>
            <person name="Chen J."/>
            <person name="Chen Y.Q."/>
            <person name="Ai Y."/>
            <person name="Zhai J.W."/>
            <person name="Wu S.S."/>
            <person name="Zhou Z."/>
            <person name="Hsiao Y.Y."/>
            <person name="Wu W.L."/>
            <person name="Chen Y.Y."/>
            <person name="Lin Y.F."/>
            <person name="Hsu J.L."/>
            <person name="Li C.Y."/>
            <person name="Wang Z.W."/>
            <person name="Zhao X."/>
            <person name="Zhong W.Y."/>
            <person name="Ma X.K."/>
            <person name="Ma L."/>
            <person name="Huang J."/>
            <person name="Chen G.Z."/>
            <person name="Huang M.Z."/>
            <person name="Huang L."/>
            <person name="Peng D.H."/>
            <person name="Luo Y.B."/>
            <person name="Zou S.Q."/>
            <person name="Chen S.P."/>
            <person name="Lan S."/>
            <person name="Tsai W.C."/>
            <person name="Van de Peer Y."/>
            <person name="Liu Z.J."/>
        </authorList>
    </citation>
    <scope>NUCLEOTIDE SEQUENCE [LARGE SCALE GENOMIC DNA]</scope>
    <source>
        <strain evidence="1">Lor287</strain>
    </source>
</reference>
<dbReference type="EMBL" id="JBBWWQ010000021">
    <property type="protein sequence ID" value="KAK8913703.1"/>
    <property type="molecule type" value="Genomic_DNA"/>
</dbReference>
<organism evidence="1 2">
    <name type="scientific">Platanthera zijinensis</name>
    <dbReference type="NCBI Taxonomy" id="2320716"/>
    <lineage>
        <taxon>Eukaryota</taxon>
        <taxon>Viridiplantae</taxon>
        <taxon>Streptophyta</taxon>
        <taxon>Embryophyta</taxon>
        <taxon>Tracheophyta</taxon>
        <taxon>Spermatophyta</taxon>
        <taxon>Magnoliopsida</taxon>
        <taxon>Liliopsida</taxon>
        <taxon>Asparagales</taxon>
        <taxon>Orchidaceae</taxon>
        <taxon>Orchidoideae</taxon>
        <taxon>Orchideae</taxon>
        <taxon>Orchidinae</taxon>
        <taxon>Platanthera</taxon>
    </lineage>
</organism>
<name>A0AAP0ASG2_9ASPA</name>
<sequence>MHESLWELLRCVQLRAAGDFGKQGAVSLLQQTHHARWPEKVPLKLELCFVVVLASPRCSEKTMLEYRSTFIG</sequence>
<dbReference type="AlphaFoldDB" id="A0AAP0ASG2"/>